<dbReference type="PANTHER" id="PTHR34610:SF3">
    <property type="entry name" value="SSL7007 PROTEIN"/>
    <property type="match status" value="1"/>
</dbReference>
<gene>
    <name evidence="2" type="ORF">SAMN05421747_10751</name>
</gene>
<dbReference type="Pfam" id="PF13470">
    <property type="entry name" value="PIN_3"/>
    <property type="match status" value="1"/>
</dbReference>
<dbReference type="InterPro" id="IPR002716">
    <property type="entry name" value="PIN_dom"/>
</dbReference>
<dbReference type="InterPro" id="IPR002850">
    <property type="entry name" value="PIN_toxin-like"/>
</dbReference>
<evidence type="ECO:0000313" key="2">
    <source>
        <dbReference type="EMBL" id="SFC26005.1"/>
    </source>
</evidence>
<keyword evidence="3" id="KW-1185">Reference proteome</keyword>
<dbReference type="STRING" id="623281.SAMN05421747_10751"/>
<organism evidence="2 3">
    <name type="scientific">Parapedobacter composti</name>
    <dbReference type="NCBI Taxonomy" id="623281"/>
    <lineage>
        <taxon>Bacteria</taxon>
        <taxon>Pseudomonadati</taxon>
        <taxon>Bacteroidota</taxon>
        <taxon>Sphingobacteriia</taxon>
        <taxon>Sphingobacteriales</taxon>
        <taxon>Sphingobacteriaceae</taxon>
        <taxon>Parapedobacter</taxon>
    </lineage>
</organism>
<reference evidence="2 3" key="1">
    <citation type="submission" date="2016-10" db="EMBL/GenBank/DDBJ databases">
        <authorList>
            <person name="de Groot N.N."/>
        </authorList>
    </citation>
    <scope>NUCLEOTIDE SEQUENCE [LARGE SCALE GENOMIC DNA]</scope>
    <source>
        <strain evidence="2 3">DSM 22900</strain>
    </source>
</reference>
<feature type="domain" description="PIN" evidence="1">
    <location>
        <begin position="13"/>
        <end position="111"/>
    </location>
</feature>
<accession>A0A1I1HQD3</accession>
<dbReference type="EMBL" id="FOLL01000007">
    <property type="protein sequence ID" value="SFC26005.1"/>
    <property type="molecule type" value="Genomic_DNA"/>
</dbReference>
<sequence length="143" mass="16290">MGFGTYADALPILLMALPTRSSYHKIIQAFNNRQFELIITTPIFLEYEEILSEKANPLIANIVLGAFLEAPNVIAVTDYYYWELIHADPDDNKFTDAFLNGQADYLVTKDAHFNVLKRTDFPKVDVISPDKFLEILEKTVTNT</sequence>
<evidence type="ECO:0000313" key="3">
    <source>
        <dbReference type="Proteomes" id="UP000199577"/>
    </source>
</evidence>
<name>A0A1I1HQD3_9SPHI</name>
<dbReference type="RefSeq" id="WP_170845686.1">
    <property type="nucleotide sequence ID" value="NZ_FOLL01000007.1"/>
</dbReference>
<proteinExistence type="predicted"/>
<dbReference type="AlphaFoldDB" id="A0A1I1HQD3"/>
<evidence type="ECO:0000259" key="1">
    <source>
        <dbReference type="Pfam" id="PF13470"/>
    </source>
</evidence>
<dbReference type="Proteomes" id="UP000199577">
    <property type="component" value="Unassembled WGS sequence"/>
</dbReference>
<protein>
    <submittedName>
        <fullName evidence="2">Predicted nucleic acid-binding protein, contains PIN domain</fullName>
    </submittedName>
</protein>
<dbReference type="PANTHER" id="PTHR34610">
    <property type="entry name" value="SSL7007 PROTEIN"/>
    <property type="match status" value="1"/>
</dbReference>